<name>A0A3M0BIB2_9AQUI</name>
<keyword evidence="1" id="KW-0175">Coiled coil</keyword>
<evidence type="ECO:0000256" key="1">
    <source>
        <dbReference type="SAM" id="Coils"/>
    </source>
</evidence>
<dbReference type="OrthoDB" id="12917at2"/>
<proteinExistence type="predicted"/>
<gene>
    <name evidence="3" type="ORF">CLV39_1116</name>
</gene>
<organism evidence="3 4">
    <name type="scientific">Hydrogenothermus marinus</name>
    <dbReference type="NCBI Taxonomy" id="133270"/>
    <lineage>
        <taxon>Bacteria</taxon>
        <taxon>Pseudomonadati</taxon>
        <taxon>Aquificota</taxon>
        <taxon>Aquificia</taxon>
        <taxon>Aquificales</taxon>
        <taxon>Hydrogenothermaceae</taxon>
        <taxon>Hydrogenothermus</taxon>
    </lineage>
</organism>
<keyword evidence="2" id="KW-1133">Transmembrane helix</keyword>
<evidence type="ECO:0008006" key="5">
    <source>
        <dbReference type="Google" id="ProtNLM"/>
    </source>
</evidence>
<reference evidence="3 4" key="1">
    <citation type="submission" date="2018-10" db="EMBL/GenBank/DDBJ databases">
        <title>Genomic Encyclopedia of Archaeal and Bacterial Type Strains, Phase II (KMG-II): from individual species to whole genera.</title>
        <authorList>
            <person name="Goeker M."/>
        </authorList>
    </citation>
    <scope>NUCLEOTIDE SEQUENCE [LARGE SCALE GENOMIC DNA]</scope>
    <source>
        <strain evidence="3 4">VM1</strain>
    </source>
</reference>
<accession>A0A3M0BIB2</accession>
<dbReference type="AlphaFoldDB" id="A0A3M0BIB2"/>
<dbReference type="Proteomes" id="UP000280842">
    <property type="component" value="Unassembled WGS sequence"/>
</dbReference>
<keyword evidence="4" id="KW-1185">Reference proteome</keyword>
<feature type="transmembrane region" description="Helical" evidence="2">
    <location>
        <begin position="19"/>
        <end position="36"/>
    </location>
</feature>
<dbReference type="Gene3D" id="3.30.70.60">
    <property type="match status" value="1"/>
</dbReference>
<dbReference type="InterPro" id="IPR014717">
    <property type="entry name" value="Transl_elong_EF1B/ribsomal_bS6"/>
</dbReference>
<comment type="caution">
    <text evidence="3">The sequence shown here is derived from an EMBL/GenBank/DDBJ whole genome shotgun (WGS) entry which is preliminary data.</text>
</comment>
<evidence type="ECO:0000313" key="4">
    <source>
        <dbReference type="Proteomes" id="UP000280842"/>
    </source>
</evidence>
<dbReference type="EMBL" id="REFO01000012">
    <property type="protein sequence ID" value="RMA96104.1"/>
    <property type="molecule type" value="Genomic_DNA"/>
</dbReference>
<protein>
    <recommendedName>
        <fullName evidence="5">Type IV pilus assembly protein PilO</fullName>
    </recommendedName>
</protein>
<sequence length="226" mass="26670">MNLEDLKAQWQELENWKKILIVVILTGGILYLIYSFKIEPLTTEKQKLEEEISGLKNQIELLKKRFNKNQIAKLEKKLKEINKEKKEKEEEIKKLKQIIPDKPDLGNTLKTITSNIENTNLNLIELNKKPEKTVLIVYDEKADRVDFKQLRKNNRERLKNSKGILLGELNFEIKLEGNIKDLKRYINNLYNSKRLISIKSLTIDIKEKGTQFKLIVSSYYIRGKEK</sequence>
<keyword evidence="2" id="KW-0812">Transmembrane</keyword>
<keyword evidence="2" id="KW-0472">Membrane</keyword>
<feature type="coiled-coil region" evidence="1">
    <location>
        <begin position="38"/>
        <end position="129"/>
    </location>
</feature>
<evidence type="ECO:0000256" key="2">
    <source>
        <dbReference type="SAM" id="Phobius"/>
    </source>
</evidence>
<evidence type="ECO:0000313" key="3">
    <source>
        <dbReference type="EMBL" id="RMA96104.1"/>
    </source>
</evidence>
<dbReference type="RefSeq" id="WP_121923238.1">
    <property type="nucleotide sequence ID" value="NZ_REFO01000012.1"/>
</dbReference>